<proteinExistence type="predicted"/>
<gene>
    <name evidence="2" type="ORF">PGQ11_002756</name>
</gene>
<dbReference type="EMBL" id="JAPCWZ010000002">
    <property type="protein sequence ID" value="KAK8877810.1"/>
    <property type="molecule type" value="Genomic_DNA"/>
</dbReference>
<feature type="signal peptide" evidence="1">
    <location>
        <begin position="1"/>
        <end position="20"/>
    </location>
</feature>
<evidence type="ECO:0000313" key="2">
    <source>
        <dbReference type="EMBL" id="KAK8877810.1"/>
    </source>
</evidence>
<sequence length="135" mass="14460">MLPQLVSIITLLGLVGSSTAFKVNQWWGKSPGAGSKCGRGAPGDDLIDGKNFFLDGRCIKDSAGKDQAIKVTAGDGDAALMMVFFSGNDCNPNQVIMEIDETSEINGKEPGCWDGKYGSFQIWSVCENDKLDCMN</sequence>
<feature type="chain" id="PRO_5046420521" evidence="1">
    <location>
        <begin position="21"/>
        <end position="135"/>
    </location>
</feature>
<dbReference type="Proteomes" id="UP001390339">
    <property type="component" value="Unassembled WGS sequence"/>
</dbReference>
<name>A0ABR2JLJ6_9PEZI</name>
<reference evidence="2 3" key="1">
    <citation type="journal article" date="2024" name="IMA Fungus">
        <title>Apiospora arundinis, a panoply of carbohydrate-active enzymes and secondary metabolites.</title>
        <authorList>
            <person name="Sorensen T."/>
            <person name="Petersen C."/>
            <person name="Muurmann A.T."/>
            <person name="Christiansen J.V."/>
            <person name="Brundto M.L."/>
            <person name="Overgaard C.K."/>
            <person name="Boysen A.T."/>
            <person name="Wollenberg R.D."/>
            <person name="Larsen T.O."/>
            <person name="Sorensen J.L."/>
            <person name="Nielsen K.L."/>
            <person name="Sondergaard T.E."/>
        </authorList>
    </citation>
    <scope>NUCLEOTIDE SEQUENCE [LARGE SCALE GENOMIC DNA]</scope>
    <source>
        <strain evidence="2 3">AAU 773</strain>
    </source>
</reference>
<accession>A0ABR2JLJ6</accession>
<protein>
    <submittedName>
        <fullName evidence="2">Uncharacterized protein</fullName>
    </submittedName>
</protein>
<keyword evidence="3" id="KW-1185">Reference proteome</keyword>
<keyword evidence="1" id="KW-0732">Signal</keyword>
<evidence type="ECO:0000256" key="1">
    <source>
        <dbReference type="SAM" id="SignalP"/>
    </source>
</evidence>
<comment type="caution">
    <text evidence="2">The sequence shown here is derived from an EMBL/GenBank/DDBJ whole genome shotgun (WGS) entry which is preliminary data.</text>
</comment>
<evidence type="ECO:0000313" key="3">
    <source>
        <dbReference type="Proteomes" id="UP001390339"/>
    </source>
</evidence>
<organism evidence="2 3">
    <name type="scientific">Apiospora arundinis</name>
    <dbReference type="NCBI Taxonomy" id="335852"/>
    <lineage>
        <taxon>Eukaryota</taxon>
        <taxon>Fungi</taxon>
        <taxon>Dikarya</taxon>
        <taxon>Ascomycota</taxon>
        <taxon>Pezizomycotina</taxon>
        <taxon>Sordariomycetes</taxon>
        <taxon>Xylariomycetidae</taxon>
        <taxon>Amphisphaeriales</taxon>
        <taxon>Apiosporaceae</taxon>
        <taxon>Apiospora</taxon>
    </lineage>
</organism>